<feature type="region of interest" description="Disordered" evidence="1">
    <location>
        <begin position="297"/>
        <end position="331"/>
    </location>
</feature>
<feature type="region of interest" description="Disordered" evidence="1">
    <location>
        <begin position="347"/>
        <end position="375"/>
    </location>
</feature>
<gene>
    <name evidence="2" type="ORF">ACAT0790_LOCUS11421</name>
</gene>
<proteinExistence type="predicted"/>
<dbReference type="EMBL" id="HBGE01019084">
    <property type="protein sequence ID" value="CAD9109045.1"/>
    <property type="molecule type" value="Transcribed_RNA"/>
</dbReference>
<dbReference type="AlphaFoldDB" id="A0A7S1LNR3"/>
<organism evidence="2">
    <name type="scientific">Alexandrium catenella</name>
    <name type="common">Red tide dinoflagellate</name>
    <name type="synonym">Gonyaulax catenella</name>
    <dbReference type="NCBI Taxonomy" id="2925"/>
    <lineage>
        <taxon>Eukaryota</taxon>
        <taxon>Sar</taxon>
        <taxon>Alveolata</taxon>
        <taxon>Dinophyceae</taxon>
        <taxon>Gonyaulacales</taxon>
        <taxon>Pyrocystaceae</taxon>
        <taxon>Alexandrium</taxon>
    </lineage>
</organism>
<sequence>MALHLEHRLVVPAGAAPALAADGAPAGEEGASQGAAEGEAPAEGAAEPSGPPASASLPETLLSQLGQAITDDAGVTALEALEAAAAAKAGAASEPAKKRAKGASMPVDVDMVLQVHERLLEALNATHFLAILRSSAAASRAGIVTPVLAREVELRLWRWASAADTMRPLADGPRLPATWVTLGRVLQQMAHSDIPTLHVIEALVRQLCRVTDEVPADDAQLKKPLQAIFQRLEFEPQLVQTLARMIGFPEDEANAATEDRAKPEPIEVHERARRAIMELICGFRNLRAKLLPHDAAGELQPAPKSPGQDRRRILASPTPQKAAKTQEFPTMSLGDLDGASVASALTRRSAGRMSWGARSASVRSRSPPPPMMDDLESLRHSYVVDPESASAISEMGD</sequence>
<accession>A0A7S1LNR3</accession>
<protein>
    <submittedName>
        <fullName evidence="2">Uncharacterized protein</fullName>
    </submittedName>
</protein>
<evidence type="ECO:0000256" key="1">
    <source>
        <dbReference type="SAM" id="MobiDB-lite"/>
    </source>
</evidence>
<feature type="region of interest" description="Disordered" evidence="1">
    <location>
        <begin position="21"/>
        <end position="57"/>
    </location>
</feature>
<evidence type="ECO:0000313" key="2">
    <source>
        <dbReference type="EMBL" id="CAD9109045.1"/>
    </source>
</evidence>
<reference evidence="2" key="1">
    <citation type="submission" date="2021-01" db="EMBL/GenBank/DDBJ databases">
        <authorList>
            <person name="Corre E."/>
            <person name="Pelletier E."/>
            <person name="Niang G."/>
            <person name="Scheremetjew M."/>
            <person name="Finn R."/>
            <person name="Kale V."/>
            <person name="Holt S."/>
            <person name="Cochrane G."/>
            <person name="Meng A."/>
            <person name="Brown T."/>
            <person name="Cohen L."/>
        </authorList>
    </citation>
    <scope>NUCLEOTIDE SEQUENCE</scope>
    <source>
        <strain evidence="2">OF101</strain>
    </source>
</reference>
<name>A0A7S1LNR3_ALECA</name>